<evidence type="ECO:0000256" key="1">
    <source>
        <dbReference type="ARBA" id="ARBA00005993"/>
    </source>
</evidence>
<dbReference type="InterPro" id="IPR035500">
    <property type="entry name" value="NHR-like_dom_sf"/>
</dbReference>
<dbReference type="Pfam" id="PF00104">
    <property type="entry name" value="Hormone_recep"/>
    <property type="match status" value="1"/>
</dbReference>
<proteinExistence type="inferred from homology"/>
<organism evidence="6 7">
    <name type="scientific">Ditylenchus dipsaci</name>
    <dbReference type="NCBI Taxonomy" id="166011"/>
    <lineage>
        <taxon>Eukaryota</taxon>
        <taxon>Metazoa</taxon>
        <taxon>Ecdysozoa</taxon>
        <taxon>Nematoda</taxon>
        <taxon>Chromadorea</taxon>
        <taxon>Rhabditida</taxon>
        <taxon>Tylenchina</taxon>
        <taxon>Tylenchomorpha</taxon>
        <taxon>Sphaerularioidea</taxon>
        <taxon>Anguinidae</taxon>
        <taxon>Anguininae</taxon>
        <taxon>Ditylenchus</taxon>
    </lineage>
</organism>
<keyword evidence="4" id="KW-0675">Receptor</keyword>
<evidence type="ECO:0000313" key="6">
    <source>
        <dbReference type="Proteomes" id="UP000887574"/>
    </source>
</evidence>
<evidence type="ECO:0000256" key="3">
    <source>
        <dbReference type="ARBA" id="ARBA00023163"/>
    </source>
</evidence>
<evidence type="ECO:0000313" key="7">
    <source>
        <dbReference type="WBParaSite" id="jg24361"/>
    </source>
</evidence>
<evidence type="ECO:0000256" key="4">
    <source>
        <dbReference type="ARBA" id="ARBA00023170"/>
    </source>
</evidence>
<name>A0A915DXZ6_9BILA</name>
<keyword evidence="6" id="KW-1185">Reference proteome</keyword>
<dbReference type="AlphaFoldDB" id="A0A915DXZ6"/>
<dbReference type="Gene3D" id="1.10.565.10">
    <property type="entry name" value="Retinoid X Receptor"/>
    <property type="match status" value="1"/>
</dbReference>
<keyword evidence="3" id="KW-0804">Transcription</keyword>
<evidence type="ECO:0000256" key="2">
    <source>
        <dbReference type="ARBA" id="ARBA00023015"/>
    </source>
</evidence>
<feature type="domain" description="NR LBD" evidence="5">
    <location>
        <begin position="90"/>
        <end position="293"/>
    </location>
</feature>
<comment type="similarity">
    <text evidence="1">Belongs to the nuclear hormone receptor family.</text>
</comment>
<dbReference type="PROSITE" id="PS51843">
    <property type="entry name" value="NR_LBD"/>
    <property type="match status" value="1"/>
</dbReference>
<reference evidence="7" key="1">
    <citation type="submission" date="2022-11" db="UniProtKB">
        <authorList>
            <consortium name="WormBaseParasite"/>
        </authorList>
    </citation>
    <scope>IDENTIFICATION</scope>
</reference>
<dbReference type="WBParaSite" id="jg24361">
    <property type="protein sequence ID" value="jg24361"/>
    <property type="gene ID" value="jg24361"/>
</dbReference>
<protein>
    <submittedName>
        <fullName evidence="7">NR LBD domain-containing protein</fullName>
    </submittedName>
</protein>
<evidence type="ECO:0000259" key="5">
    <source>
        <dbReference type="PROSITE" id="PS51843"/>
    </source>
</evidence>
<sequence>MPSMQIRQMHFNGMNVMCVKLPADVNIKKLSMESEAKRLQLLQKFNLKRRLDTKENLDCKLLQHLLLVESKLKDVRENAVCFAASFSRSSVKDLILSTDNMLAIANDYSEPPSEFRFKFVYLQLGVLLSIEMAKTLPVFPKLSYKSQELMVRRMSLVNTILFDGYYSYELHQKVITFPNGKIFVDAARSSDVSDSPFKLIREYKKNFNYSIMRPIWRMGLSKEEMVLLKAIIYSNSNDKQHAVQRAVNVNWPWLLVLHKEEISSLSSSSQLVKQQSIASVCPPSQRFSQPSAP</sequence>
<dbReference type="PANTHER" id="PTHR45886:SF18">
    <property type="entry name" value="NR LBD DOMAIN-CONTAINING PROTEIN-RELATED"/>
    <property type="match status" value="1"/>
</dbReference>
<dbReference type="Proteomes" id="UP000887574">
    <property type="component" value="Unplaced"/>
</dbReference>
<accession>A0A915DXZ6</accession>
<keyword evidence="2" id="KW-0805">Transcription regulation</keyword>
<dbReference type="InterPro" id="IPR000536">
    <property type="entry name" value="Nucl_hrmn_rcpt_lig-bd"/>
</dbReference>
<dbReference type="PANTHER" id="PTHR45886">
    <property type="entry name" value="NUCLEAR HORMONE RECEPTOR FAMILY-RELATED-RELATED"/>
    <property type="match status" value="1"/>
</dbReference>
<dbReference type="SUPFAM" id="SSF48508">
    <property type="entry name" value="Nuclear receptor ligand-binding domain"/>
    <property type="match status" value="1"/>
</dbReference>
<dbReference type="SMART" id="SM00430">
    <property type="entry name" value="HOLI"/>
    <property type="match status" value="1"/>
</dbReference>